<dbReference type="PROSITE" id="PS00166">
    <property type="entry name" value="ENOYL_COA_HYDRATASE"/>
    <property type="match status" value="1"/>
</dbReference>
<dbReference type="InterPro" id="IPR029045">
    <property type="entry name" value="ClpP/crotonase-like_dom_sf"/>
</dbReference>
<dbReference type="Pfam" id="PF00378">
    <property type="entry name" value="ECH_1"/>
    <property type="match status" value="2"/>
</dbReference>
<dbReference type="EMBL" id="CP091196">
    <property type="protein sequence ID" value="UQS24631.1"/>
    <property type="molecule type" value="Genomic_DNA"/>
</dbReference>
<proteinExistence type="inferred from homology"/>
<dbReference type="Gene3D" id="3.90.226.10">
    <property type="entry name" value="2-enoyl-CoA Hydratase, Chain A, domain 1"/>
    <property type="match status" value="1"/>
</dbReference>
<sequence>MTDDAGSRPAPWRDAWTESSLFRDRAPRGDTGDYRTLTYEVTGRIARITFDRPERGNAITADTPFELAAAVERADLDPRVHVILVSGRGKGFCGGYDLSIFAEHGDAPPETDPDRAGTVLDPVVQARNHDPSRPWDPMADYAMMSRFNRGYASLLHATKPTVAKLHGFCVAGGTDIALHCDLIVAADDTKIGYPPTRVWGVPATGLWAHRLGDQRAKRLLFTGDCITGRQAAEWGLAVESAPAGRLDEVTEALVAKIALLPVNQLMMVKLALNSALTTQGVANSAMIGTVFDGISRHTREGYAFQDRARTAGFRQAVRERDEPFGDVKRT</sequence>
<dbReference type="SUPFAM" id="SSF52096">
    <property type="entry name" value="ClpP/crotonase"/>
    <property type="match status" value="1"/>
</dbReference>
<name>A0ABY4NX67_9PSEU</name>
<accession>A0ABY4NX67</accession>
<reference evidence="3" key="1">
    <citation type="submission" date="2022-01" db="EMBL/GenBank/DDBJ databases">
        <title>PSI-footprinting approach for the identification of protein synthesis inhibitor producers.</title>
        <authorList>
            <person name="Handel F."/>
            <person name="Kulik A."/>
            <person name="Wex K.W."/>
            <person name="Berscheid A."/>
            <person name="Saur J.S."/>
            <person name="Winkler A."/>
            <person name="Wibberg D."/>
            <person name="Kalinowski J."/>
            <person name="Broetz-Oesterhelt H."/>
            <person name="Mast Y."/>
        </authorList>
    </citation>
    <scope>NUCLEOTIDE SEQUENCE</scope>
    <source>
        <strain evidence="3">KNN 49.3e</strain>
    </source>
</reference>
<organism evidence="3 4">
    <name type="scientific">Amycolatopsis thermalba</name>
    <dbReference type="NCBI Taxonomy" id="944492"/>
    <lineage>
        <taxon>Bacteria</taxon>
        <taxon>Bacillati</taxon>
        <taxon>Actinomycetota</taxon>
        <taxon>Actinomycetes</taxon>
        <taxon>Pseudonocardiales</taxon>
        <taxon>Pseudonocardiaceae</taxon>
        <taxon>Amycolatopsis</taxon>
    </lineage>
</organism>
<dbReference type="PANTHER" id="PTHR43802">
    <property type="entry name" value="ENOYL-COA HYDRATASE"/>
    <property type="match status" value="1"/>
</dbReference>
<evidence type="ECO:0000313" key="4">
    <source>
        <dbReference type="Proteomes" id="UP000830158"/>
    </source>
</evidence>
<dbReference type="Proteomes" id="UP000830158">
    <property type="component" value="Chromosome"/>
</dbReference>
<evidence type="ECO:0000313" key="3">
    <source>
        <dbReference type="EMBL" id="UQS24631.1"/>
    </source>
</evidence>
<evidence type="ECO:0000256" key="2">
    <source>
        <dbReference type="RuleBase" id="RU003707"/>
    </source>
</evidence>
<dbReference type="CDD" id="cd06558">
    <property type="entry name" value="crotonase-like"/>
    <property type="match status" value="1"/>
</dbReference>
<dbReference type="PANTHER" id="PTHR43802:SF1">
    <property type="entry name" value="IP11341P-RELATED"/>
    <property type="match status" value="1"/>
</dbReference>
<dbReference type="NCBIfam" id="NF006128">
    <property type="entry name" value="PRK08272.1"/>
    <property type="match status" value="1"/>
</dbReference>
<dbReference type="RefSeq" id="WP_094005363.1">
    <property type="nucleotide sequence ID" value="NZ_CP091196.1"/>
</dbReference>
<dbReference type="InterPro" id="IPR001753">
    <property type="entry name" value="Enoyl-CoA_hydra/iso"/>
</dbReference>
<dbReference type="InterPro" id="IPR018376">
    <property type="entry name" value="Enoyl-CoA_hyd/isom_CS"/>
</dbReference>
<protein>
    <submittedName>
        <fullName evidence="3">Crotonase/enoyl-CoA hydratase family protein</fullName>
    </submittedName>
</protein>
<evidence type="ECO:0000256" key="1">
    <source>
        <dbReference type="ARBA" id="ARBA00005254"/>
    </source>
</evidence>
<gene>
    <name evidence="3" type="ORF">L1857_18320</name>
</gene>
<keyword evidence="4" id="KW-1185">Reference proteome</keyword>
<comment type="similarity">
    <text evidence="1 2">Belongs to the enoyl-CoA hydratase/isomerase family.</text>
</comment>